<keyword evidence="2" id="KW-0472">Membrane</keyword>
<keyword evidence="1" id="KW-0175">Coiled coil</keyword>
<comment type="caution">
    <text evidence="3">The sequence shown here is derived from an EMBL/GenBank/DDBJ whole genome shotgun (WGS) entry which is preliminary data.</text>
</comment>
<keyword evidence="2" id="KW-1133">Transmembrane helix</keyword>
<keyword evidence="4" id="KW-1185">Reference proteome</keyword>
<protein>
    <recommendedName>
        <fullName evidence="5">Ribbon-helix-helix protein, copG family</fullName>
    </recommendedName>
</protein>
<evidence type="ECO:0008006" key="5">
    <source>
        <dbReference type="Google" id="ProtNLM"/>
    </source>
</evidence>
<dbReference type="RefSeq" id="WP_248413919.1">
    <property type="nucleotide sequence ID" value="NZ_JALPQF010000022.1"/>
</dbReference>
<feature type="transmembrane region" description="Helical" evidence="2">
    <location>
        <begin position="146"/>
        <end position="164"/>
    </location>
</feature>
<dbReference type="Proteomes" id="UP001203687">
    <property type="component" value="Unassembled WGS sequence"/>
</dbReference>
<evidence type="ECO:0000256" key="2">
    <source>
        <dbReference type="SAM" id="Phobius"/>
    </source>
</evidence>
<keyword evidence="2" id="KW-0812">Transmembrane</keyword>
<reference evidence="3" key="1">
    <citation type="submission" date="2022-04" db="EMBL/GenBank/DDBJ databases">
        <authorList>
            <person name="Ren T."/>
        </authorList>
    </citation>
    <scope>NUCLEOTIDE SEQUENCE</scope>
    <source>
        <strain evidence="3">F63249</strain>
    </source>
</reference>
<evidence type="ECO:0000313" key="4">
    <source>
        <dbReference type="Proteomes" id="UP001203687"/>
    </source>
</evidence>
<proteinExistence type="predicted"/>
<name>A0ABT0HCU6_9FLAO</name>
<evidence type="ECO:0000313" key="3">
    <source>
        <dbReference type="EMBL" id="MCK8482196.1"/>
    </source>
</evidence>
<evidence type="ECO:0000256" key="1">
    <source>
        <dbReference type="SAM" id="Coils"/>
    </source>
</evidence>
<organism evidence="3 4">
    <name type="scientific">Psychroserpens algicola</name>
    <dbReference type="NCBI Taxonomy" id="1719034"/>
    <lineage>
        <taxon>Bacteria</taxon>
        <taxon>Pseudomonadati</taxon>
        <taxon>Bacteroidota</taxon>
        <taxon>Flavobacteriia</taxon>
        <taxon>Flavobacteriales</taxon>
        <taxon>Flavobacteriaceae</taxon>
        <taxon>Psychroserpens</taxon>
    </lineage>
</organism>
<gene>
    <name evidence="3" type="ORF">MUY34_16315</name>
</gene>
<dbReference type="EMBL" id="JALPQF010000022">
    <property type="protein sequence ID" value="MCK8482196.1"/>
    <property type="molecule type" value="Genomic_DNA"/>
</dbReference>
<accession>A0ABT0HCU6</accession>
<sequence>MSNTIETTRNVTLSFKTTSEEKTALQQIANEKQISRSELIASLVNAYKYHYDYIGKSSPKEEELKSKLKITEKENRKLTLSLENAEHRIEMEQRLSRKHVKEQLRINKTLFDLQEELKIAKSEISKQMETFNSNQPLEQTTYDSQLLYSSLGSLIISGLTLLFIPKLFNN</sequence>
<feature type="coiled-coil region" evidence="1">
    <location>
        <begin position="61"/>
        <end position="130"/>
    </location>
</feature>